<keyword evidence="3" id="KW-1185">Reference proteome</keyword>
<gene>
    <name evidence="2" type="ORF">HKI87_02g10130</name>
</gene>
<accession>A0AAX4NZT5</accession>
<dbReference type="PROSITE" id="PS51257">
    <property type="entry name" value="PROKAR_LIPOPROTEIN"/>
    <property type="match status" value="1"/>
</dbReference>
<evidence type="ECO:0000313" key="2">
    <source>
        <dbReference type="EMBL" id="WZN59487.1"/>
    </source>
</evidence>
<dbReference type="Pfam" id="PF16148">
    <property type="entry name" value="DUF4856"/>
    <property type="match status" value="1"/>
</dbReference>
<feature type="chain" id="PRO_5043365728" evidence="1">
    <location>
        <begin position="27"/>
        <end position="395"/>
    </location>
</feature>
<evidence type="ECO:0000256" key="1">
    <source>
        <dbReference type="SAM" id="SignalP"/>
    </source>
</evidence>
<evidence type="ECO:0000313" key="3">
    <source>
        <dbReference type="Proteomes" id="UP001472866"/>
    </source>
</evidence>
<organism evidence="2 3">
    <name type="scientific">Chloropicon roscoffensis</name>
    <dbReference type="NCBI Taxonomy" id="1461544"/>
    <lineage>
        <taxon>Eukaryota</taxon>
        <taxon>Viridiplantae</taxon>
        <taxon>Chlorophyta</taxon>
        <taxon>Chloropicophyceae</taxon>
        <taxon>Chloropicales</taxon>
        <taxon>Chloropicaceae</taxon>
        <taxon>Chloropicon</taxon>
    </lineage>
</organism>
<protein>
    <submittedName>
        <fullName evidence="2">DUF4856 domain-containing protein</fullName>
    </submittedName>
</protein>
<sequence>MVKMMMGRLAIAAAIALVAASACASAEKSYSFERDGTSSVSYTGQTARLNMADELYDGMKSNESTVDMLLQQFNNGTGFADPALDESGKNIAGKVASGCAREKNAAAKEKLEDNIKDFANNVIPAWNTPAADGTPGVLSDSKRTVNVNAKGWEMVQIFQKSLIGAFTLDQIVNNYIEPCKLDDDGRKEENDAGTMMKDKGFTRMEHAWDEAFGYLYGQEEDDTADLSTPSGVGTTLNKYLKKVSSGDVAPGISEEVFDAFVAGRKAIVDKDYEARDAAAKTIKIDLSKVIGAMVVNYLQEWIENKDENPADAVHALSEGYGFIFSLPYTNDGEGKPYFTQDEVDAILTKMDNFWTLQESDAQAVIDQVNERFGFSAAKEKEEVKAEEEAPSSDDG</sequence>
<dbReference type="EMBL" id="CP151502">
    <property type="protein sequence ID" value="WZN59487.1"/>
    <property type="molecule type" value="Genomic_DNA"/>
</dbReference>
<proteinExistence type="predicted"/>
<dbReference type="InterPro" id="IPR032331">
    <property type="entry name" value="DUF4856"/>
</dbReference>
<dbReference type="Proteomes" id="UP001472866">
    <property type="component" value="Chromosome 02"/>
</dbReference>
<feature type="signal peptide" evidence="1">
    <location>
        <begin position="1"/>
        <end position="26"/>
    </location>
</feature>
<keyword evidence="1" id="KW-0732">Signal</keyword>
<name>A0AAX4NZT5_9CHLO</name>
<dbReference type="AlphaFoldDB" id="A0AAX4NZT5"/>
<reference evidence="2 3" key="1">
    <citation type="submission" date="2024-03" db="EMBL/GenBank/DDBJ databases">
        <title>Complete genome sequence of the green alga Chloropicon roscoffensis RCC1871.</title>
        <authorList>
            <person name="Lemieux C."/>
            <person name="Pombert J.-F."/>
            <person name="Otis C."/>
            <person name="Turmel M."/>
        </authorList>
    </citation>
    <scope>NUCLEOTIDE SEQUENCE [LARGE SCALE GENOMIC DNA]</scope>
    <source>
        <strain evidence="2 3">RCC1871</strain>
    </source>
</reference>